<dbReference type="Proteomes" id="UP000602510">
    <property type="component" value="Unassembled WGS sequence"/>
</dbReference>
<evidence type="ECO:0000313" key="3">
    <source>
        <dbReference type="EMBL" id="KAF4144624.1"/>
    </source>
</evidence>
<protein>
    <submittedName>
        <fullName evidence="2">Uncharacterized protein</fullName>
    </submittedName>
</protein>
<dbReference type="EMBL" id="WSZM01000286">
    <property type="protein sequence ID" value="KAF4035988.1"/>
    <property type="molecule type" value="Genomic_DNA"/>
</dbReference>
<reference evidence="2" key="1">
    <citation type="submission" date="2020-04" db="EMBL/GenBank/DDBJ databases">
        <title>Hybrid Assembly of Korean Phytophthora infestans isolates.</title>
        <authorList>
            <person name="Prokchorchik M."/>
            <person name="Lee Y."/>
            <person name="Seo J."/>
            <person name="Cho J.-H."/>
            <person name="Park Y.-E."/>
            <person name="Jang D.-C."/>
            <person name="Im J.-S."/>
            <person name="Choi J.-G."/>
            <person name="Park H.-J."/>
            <person name="Lee G.-B."/>
            <person name="Lee Y.-G."/>
            <person name="Hong S.-Y."/>
            <person name="Cho K."/>
            <person name="Sohn K.H."/>
        </authorList>
    </citation>
    <scope>NUCLEOTIDE SEQUENCE</scope>
    <source>
        <strain evidence="2">KR_1_A1</strain>
        <strain evidence="3">KR_2_A2</strain>
    </source>
</reference>
<dbReference type="EMBL" id="JAACNO010000831">
    <property type="protein sequence ID" value="KAF4144624.1"/>
    <property type="molecule type" value="Genomic_DNA"/>
</dbReference>
<sequence>MTNPMGASWYLSSQHDPPPTIFRPSPLEPKLGTGLPAATVADGCCGYQDIPSVDARIEATPTPAGLTRAVYSIHHYWAIYGTNPRRRVASHEGITAPEHRGKVPSLFAETVVFSCSNPIQ</sequence>
<dbReference type="AlphaFoldDB" id="A0A833WB03"/>
<name>A0A833WB03_PHYIN</name>
<evidence type="ECO:0000256" key="1">
    <source>
        <dbReference type="SAM" id="MobiDB-lite"/>
    </source>
</evidence>
<proteinExistence type="predicted"/>
<dbReference type="Proteomes" id="UP000704712">
    <property type="component" value="Unassembled WGS sequence"/>
</dbReference>
<feature type="region of interest" description="Disordered" evidence="1">
    <location>
        <begin position="1"/>
        <end position="28"/>
    </location>
</feature>
<accession>A0A833WB03</accession>
<feature type="compositionally biased region" description="Polar residues" evidence="1">
    <location>
        <begin position="1"/>
        <end position="15"/>
    </location>
</feature>
<organism evidence="2 4">
    <name type="scientific">Phytophthora infestans</name>
    <name type="common">Potato late blight agent</name>
    <name type="synonym">Botrytis infestans</name>
    <dbReference type="NCBI Taxonomy" id="4787"/>
    <lineage>
        <taxon>Eukaryota</taxon>
        <taxon>Sar</taxon>
        <taxon>Stramenopiles</taxon>
        <taxon>Oomycota</taxon>
        <taxon>Peronosporomycetes</taxon>
        <taxon>Peronosporales</taxon>
        <taxon>Peronosporaceae</taxon>
        <taxon>Phytophthora</taxon>
    </lineage>
</organism>
<gene>
    <name evidence="2" type="ORF">GN244_ATG11985</name>
    <name evidence="3" type="ORF">GN958_ATG06154</name>
</gene>
<keyword evidence="4" id="KW-1185">Reference proteome</keyword>
<evidence type="ECO:0000313" key="2">
    <source>
        <dbReference type="EMBL" id="KAF4035988.1"/>
    </source>
</evidence>
<comment type="caution">
    <text evidence="2">The sequence shown here is derived from an EMBL/GenBank/DDBJ whole genome shotgun (WGS) entry which is preliminary data.</text>
</comment>
<evidence type="ECO:0000313" key="4">
    <source>
        <dbReference type="Proteomes" id="UP000602510"/>
    </source>
</evidence>